<feature type="domain" description="DNA mismatch repair proteins mutS family" evidence="11">
    <location>
        <begin position="683"/>
        <end position="699"/>
    </location>
</feature>
<dbReference type="NCBIfam" id="TIGR01070">
    <property type="entry name" value="mutS1"/>
    <property type="match status" value="1"/>
</dbReference>
<dbReference type="InterPro" id="IPR045076">
    <property type="entry name" value="MutS"/>
</dbReference>
<evidence type="ECO:0000256" key="6">
    <source>
        <dbReference type="ARBA" id="ARBA00023125"/>
    </source>
</evidence>
<dbReference type="SMART" id="SM00534">
    <property type="entry name" value="MUTSac"/>
    <property type="match status" value="1"/>
</dbReference>
<keyword evidence="5 8" id="KW-0067">ATP-binding</keyword>
<dbReference type="Gene3D" id="3.40.50.300">
    <property type="entry name" value="P-loop containing nucleotide triphosphate hydrolases"/>
    <property type="match status" value="1"/>
</dbReference>
<feature type="compositionally biased region" description="Polar residues" evidence="10">
    <location>
        <begin position="797"/>
        <end position="810"/>
    </location>
</feature>
<evidence type="ECO:0000256" key="2">
    <source>
        <dbReference type="ARBA" id="ARBA00021982"/>
    </source>
</evidence>
<dbReference type="NCBIfam" id="NF003810">
    <property type="entry name" value="PRK05399.1"/>
    <property type="match status" value="1"/>
</dbReference>
<evidence type="ECO:0000256" key="10">
    <source>
        <dbReference type="SAM" id="MobiDB-lite"/>
    </source>
</evidence>
<dbReference type="InterPro" id="IPR036678">
    <property type="entry name" value="MutS_con_dom_sf"/>
</dbReference>
<organism evidence="12 13">
    <name type="scientific">Pediococcus argentinicus</name>
    <dbReference type="NCBI Taxonomy" id="480391"/>
    <lineage>
        <taxon>Bacteria</taxon>
        <taxon>Bacillati</taxon>
        <taxon>Bacillota</taxon>
        <taxon>Bacilli</taxon>
        <taxon>Lactobacillales</taxon>
        <taxon>Lactobacillaceae</taxon>
        <taxon>Pediococcus</taxon>
    </lineage>
</organism>
<dbReference type="Pfam" id="PF01624">
    <property type="entry name" value="MutS_I"/>
    <property type="match status" value="1"/>
</dbReference>
<dbReference type="InterPro" id="IPR007695">
    <property type="entry name" value="DNA_mismatch_repair_MutS-lik_N"/>
</dbReference>
<dbReference type="Proteomes" id="UP000051249">
    <property type="component" value="Unassembled WGS sequence"/>
</dbReference>
<dbReference type="Pfam" id="PF00488">
    <property type="entry name" value="MutS_V"/>
    <property type="match status" value="1"/>
</dbReference>
<dbReference type="SUPFAM" id="SSF52540">
    <property type="entry name" value="P-loop containing nucleoside triphosphate hydrolases"/>
    <property type="match status" value="1"/>
</dbReference>
<dbReference type="GO" id="GO:0005524">
    <property type="term" value="F:ATP binding"/>
    <property type="evidence" value="ECO:0007669"/>
    <property type="project" value="UniProtKB-UniRule"/>
</dbReference>
<comment type="similarity">
    <text evidence="1 8 9">Belongs to the DNA mismatch repair MutS family.</text>
</comment>
<dbReference type="GO" id="GO:0030983">
    <property type="term" value="F:mismatched DNA binding"/>
    <property type="evidence" value="ECO:0007669"/>
    <property type="project" value="InterPro"/>
</dbReference>
<evidence type="ECO:0000256" key="5">
    <source>
        <dbReference type="ARBA" id="ARBA00022840"/>
    </source>
</evidence>
<evidence type="ECO:0000256" key="1">
    <source>
        <dbReference type="ARBA" id="ARBA00006271"/>
    </source>
</evidence>
<evidence type="ECO:0000256" key="4">
    <source>
        <dbReference type="ARBA" id="ARBA00022763"/>
    </source>
</evidence>
<protein>
    <recommendedName>
        <fullName evidence="2 8">DNA mismatch repair protein MutS</fullName>
    </recommendedName>
</protein>
<evidence type="ECO:0000256" key="9">
    <source>
        <dbReference type="RuleBase" id="RU003756"/>
    </source>
</evidence>
<keyword evidence="7 8" id="KW-0234">DNA repair</keyword>
<evidence type="ECO:0000256" key="8">
    <source>
        <dbReference type="HAMAP-Rule" id="MF_00096"/>
    </source>
</evidence>
<dbReference type="InterPro" id="IPR005748">
    <property type="entry name" value="DNA_mismatch_repair_MutS"/>
</dbReference>
<dbReference type="Gene3D" id="3.30.420.110">
    <property type="entry name" value="MutS, connector domain"/>
    <property type="match status" value="1"/>
</dbReference>
<dbReference type="InterPro" id="IPR017261">
    <property type="entry name" value="DNA_mismatch_repair_MutS/MSH"/>
</dbReference>
<dbReference type="EMBL" id="JQCQ01000013">
    <property type="protein sequence ID" value="KRO25278.1"/>
    <property type="molecule type" value="Genomic_DNA"/>
</dbReference>
<dbReference type="InterPro" id="IPR007860">
    <property type="entry name" value="DNA_mmatch_repair_MutS_con_dom"/>
</dbReference>
<dbReference type="FunFam" id="1.10.1420.10:FF:000007">
    <property type="entry name" value="DNA mismatch repair protein MutS"/>
    <property type="match status" value="1"/>
</dbReference>
<evidence type="ECO:0000256" key="7">
    <source>
        <dbReference type="ARBA" id="ARBA00023204"/>
    </source>
</evidence>
<dbReference type="GO" id="GO:0003684">
    <property type="term" value="F:damaged DNA binding"/>
    <property type="evidence" value="ECO:0007669"/>
    <property type="project" value="UniProtKB-UniRule"/>
</dbReference>
<dbReference type="RefSeq" id="WP_057799187.1">
    <property type="nucleotide sequence ID" value="NZ_BJZZ01000012.1"/>
</dbReference>
<dbReference type="PANTHER" id="PTHR11361:SF34">
    <property type="entry name" value="DNA MISMATCH REPAIR PROTEIN MSH1, MITOCHONDRIAL"/>
    <property type="match status" value="1"/>
</dbReference>
<dbReference type="HAMAP" id="MF_00096">
    <property type="entry name" value="MutS"/>
    <property type="match status" value="1"/>
</dbReference>
<dbReference type="PATRIC" id="fig|480391.4.peg.318"/>
<feature type="region of interest" description="Disordered" evidence="10">
    <location>
        <begin position="797"/>
        <end position="823"/>
    </location>
</feature>
<evidence type="ECO:0000256" key="3">
    <source>
        <dbReference type="ARBA" id="ARBA00022741"/>
    </source>
</evidence>
<dbReference type="Pfam" id="PF05190">
    <property type="entry name" value="MutS_IV"/>
    <property type="match status" value="1"/>
</dbReference>
<reference evidence="12 13" key="1">
    <citation type="journal article" date="2015" name="Genome Announc.">
        <title>Expanding the biotechnology potential of lactobacilli through comparative genomics of 213 strains and associated genera.</title>
        <authorList>
            <person name="Sun Z."/>
            <person name="Harris H.M."/>
            <person name="McCann A."/>
            <person name="Guo C."/>
            <person name="Argimon S."/>
            <person name="Zhang W."/>
            <person name="Yang X."/>
            <person name="Jeffery I.B."/>
            <person name="Cooney J.C."/>
            <person name="Kagawa T.F."/>
            <person name="Liu W."/>
            <person name="Song Y."/>
            <person name="Salvetti E."/>
            <person name="Wrobel A."/>
            <person name="Rasinkangas P."/>
            <person name="Parkhill J."/>
            <person name="Rea M.C."/>
            <person name="O'Sullivan O."/>
            <person name="Ritari J."/>
            <person name="Douillard F.P."/>
            <person name="Paul Ross R."/>
            <person name="Yang R."/>
            <person name="Briner A.E."/>
            <person name="Felis G.E."/>
            <person name="de Vos W.M."/>
            <person name="Barrangou R."/>
            <person name="Klaenhammer T.R."/>
            <person name="Caufield P.W."/>
            <person name="Cui Y."/>
            <person name="Zhang H."/>
            <person name="O'Toole P.W."/>
        </authorList>
    </citation>
    <scope>NUCLEOTIDE SEQUENCE [LARGE SCALE GENOMIC DNA]</scope>
    <source>
        <strain evidence="12 13">DSM 23026</strain>
    </source>
</reference>
<evidence type="ECO:0000313" key="12">
    <source>
        <dbReference type="EMBL" id="KRO25278.1"/>
    </source>
</evidence>
<sequence>MPQKTSDTPMMRQYFEIKKQYPDAFLFYRIGDFYELFYDDAIKGSQILELTLTARSKNADDPIPMCGVPHHAAQNYIDILIEQGYKVAICEQMEDPRTAKGMVKREVIQLVTPGTATDNGVTEAKTNNYLTALTYDKTTGKFGFAYTDLSTGELKTALLDDLDGVLNEVVSLQTKEIVVDNDITEDIKDRISELGVLVSNQVDGEISSETSFLSQDLKIEQEKAVVKELLLYVETTQKRSLAHLQKAVPYEPSFYLRMDHASKYNLELTSLIRTGKKQGTLLWLLDSTKTAMGGRLLKQWLDRPLIQKKAILSRQNQVQSLVDHFFERSSLQEELTKVYDLERLAGRVAFGNVNGRDLIQLKTSLNQIPKIKYILQELDDPAFKDVLNHLDPVDDIADLIEQAINDDAPISVKDGNIIKDGYNELLDQYRDAMTNGKKWIAQLQADERKNTGIKNLKVGFNKVFGYYIEVTRSNLDLVPEDRFERKQTLTNAERFITPELKEKEQIILEAEQKSTDLEYELFNGIREQIKDSIERLQRLAKGVSKLDVLQSFAVVSEKYQFVRPTMKDGHEVNIEDGRHPVVEKVMGHQSYVPNDIKMNDDTDILLITGPNMSGKSTYMRQLALTVIMAQMGCFVAAKSAELPIFDQIFTRIGAADDLIAGQSTFMVEMQEANRALQSGTQNSLILFDEIGRGTATYDGMALAQAIIEFIHRNLHAKTLFSTHYHELTELDQTLDHLKNVHVGAVEQNGNLVFLHKMQDGPADKSYGIHVAKLAGMPDDLLKRANVILQGLEENSNELNSSVKTSLNQQVEPEVETGEPNEVTETDQVDEQLALFQTSEASVQQVIAEQLKDLNLMDMTPMEVMNQIYKWQKKLQK</sequence>
<dbReference type="GO" id="GO:0005829">
    <property type="term" value="C:cytosol"/>
    <property type="evidence" value="ECO:0007669"/>
    <property type="project" value="TreeGrafter"/>
</dbReference>
<dbReference type="PIRSF" id="PIRSF037677">
    <property type="entry name" value="DNA_mis_repair_Msh6"/>
    <property type="match status" value="1"/>
</dbReference>
<keyword evidence="6 8" id="KW-0238">DNA-binding</keyword>
<dbReference type="PANTHER" id="PTHR11361">
    <property type="entry name" value="DNA MISMATCH REPAIR PROTEIN MUTS FAMILY MEMBER"/>
    <property type="match status" value="1"/>
</dbReference>
<keyword evidence="4 8" id="KW-0227">DNA damage</keyword>
<dbReference type="SUPFAM" id="SSF55271">
    <property type="entry name" value="DNA repair protein MutS, domain I"/>
    <property type="match status" value="1"/>
</dbReference>
<name>A0A0R2NHI3_9LACO</name>
<dbReference type="Pfam" id="PF05192">
    <property type="entry name" value="MutS_III"/>
    <property type="match status" value="1"/>
</dbReference>
<dbReference type="SMART" id="SM00533">
    <property type="entry name" value="MUTSd"/>
    <property type="match status" value="1"/>
</dbReference>
<gene>
    <name evidence="8" type="primary">mutS</name>
    <name evidence="12" type="ORF">IV88_GL000314</name>
</gene>
<proteinExistence type="inferred from homology"/>
<dbReference type="PROSITE" id="PS00486">
    <property type="entry name" value="DNA_MISMATCH_REPAIR_2"/>
    <property type="match status" value="1"/>
</dbReference>
<keyword evidence="3 8" id="KW-0547">Nucleotide-binding</keyword>
<dbReference type="InterPro" id="IPR007696">
    <property type="entry name" value="DNA_mismatch_repair_MutS_core"/>
</dbReference>
<dbReference type="SUPFAM" id="SSF48334">
    <property type="entry name" value="DNA repair protein MutS, domain III"/>
    <property type="match status" value="1"/>
</dbReference>
<dbReference type="InterPro" id="IPR000432">
    <property type="entry name" value="DNA_mismatch_repair_MutS_C"/>
</dbReference>
<keyword evidence="13" id="KW-1185">Reference proteome</keyword>
<comment type="caution">
    <text evidence="12">The sequence shown here is derived from an EMBL/GenBank/DDBJ whole genome shotgun (WGS) entry which is preliminary data.</text>
</comment>
<accession>A0A0R2NHI3</accession>
<dbReference type="InterPro" id="IPR036187">
    <property type="entry name" value="DNA_mismatch_repair_MutS_sf"/>
</dbReference>
<dbReference type="AlphaFoldDB" id="A0A0R2NHI3"/>
<dbReference type="CDD" id="cd03284">
    <property type="entry name" value="ABC_MutS1"/>
    <property type="match status" value="1"/>
</dbReference>
<comment type="function">
    <text evidence="8">This protein is involved in the repair of mismatches in DNA. It is possible that it carries out the mismatch recognition step. This protein has a weak ATPase activity.</text>
</comment>
<dbReference type="InterPro" id="IPR007861">
    <property type="entry name" value="DNA_mismatch_repair_MutS_clamp"/>
</dbReference>
<feature type="compositionally biased region" description="Acidic residues" evidence="10">
    <location>
        <begin position="812"/>
        <end position="823"/>
    </location>
</feature>
<feature type="binding site" evidence="8">
    <location>
        <begin position="609"/>
        <end position="616"/>
    </location>
    <ligand>
        <name>ATP</name>
        <dbReference type="ChEBI" id="CHEBI:30616"/>
    </ligand>
</feature>
<dbReference type="SUPFAM" id="SSF53150">
    <property type="entry name" value="DNA repair protein MutS, domain II"/>
    <property type="match status" value="1"/>
</dbReference>
<evidence type="ECO:0000259" key="11">
    <source>
        <dbReference type="PROSITE" id="PS00486"/>
    </source>
</evidence>
<dbReference type="FunFam" id="3.40.1170.10:FF:000001">
    <property type="entry name" value="DNA mismatch repair protein MutS"/>
    <property type="match status" value="1"/>
</dbReference>
<dbReference type="Gene3D" id="3.40.1170.10">
    <property type="entry name" value="DNA repair protein MutS, domain I"/>
    <property type="match status" value="1"/>
</dbReference>
<dbReference type="OrthoDB" id="9802448at2"/>
<dbReference type="Pfam" id="PF05188">
    <property type="entry name" value="MutS_II"/>
    <property type="match status" value="1"/>
</dbReference>
<dbReference type="Gene3D" id="1.10.1420.10">
    <property type="match status" value="2"/>
</dbReference>
<dbReference type="InterPro" id="IPR027417">
    <property type="entry name" value="P-loop_NTPase"/>
</dbReference>
<evidence type="ECO:0000313" key="13">
    <source>
        <dbReference type="Proteomes" id="UP000051249"/>
    </source>
</evidence>
<dbReference type="GO" id="GO:0140664">
    <property type="term" value="F:ATP-dependent DNA damage sensor activity"/>
    <property type="evidence" value="ECO:0007669"/>
    <property type="project" value="InterPro"/>
</dbReference>
<dbReference type="FunFam" id="3.40.50.300:FF:000896">
    <property type="entry name" value="DNA mismatch repair protein MutS"/>
    <property type="match status" value="1"/>
</dbReference>
<dbReference type="InterPro" id="IPR016151">
    <property type="entry name" value="DNA_mismatch_repair_MutS_N"/>
</dbReference>
<dbReference type="GO" id="GO:0006298">
    <property type="term" value="P:mismatch repair"/>
    <property type="evidence" value="ECO:0007669"/>
    <property type="project" value="UniProtKB-UniRule"/>
</dbReference>